<name>A0A1G6Z531_9PSEU</name>
<evidence type="ECO:0000313" key="1">
    <source>
        <dbReference type="EMBL" id="SDD96975.1"/>
    </source>
</evidence>
<dbReference type="RefSeq" id="WP_091457652.1">
    <property type="nucleotide sequence ID" value="NZ_FMZZ01000025.1"/>
</dbReference>
<sequence length="167" mass="18254">MVNRHGYRKCRSLVDGITLPRPFSVSALVAQLAEQRNRPIEIGTLPAGLTVNACGAWLQLADRDVIFVEAKTTPFHRDHIVLHEIGHMLCDHHSKSADLVADLGRFLPDLSPALVRRLLARTSYTTDEEQEAELVASLIRITAQAQAPGAATGTLGELESALGLWSR</sequence>
<accession>A0A1G6Z531</accession>
<organism evidence="1 2">
    <name type="scientific">Actinokineospora iranica</name>
    <dbReference type="NCBI Taxonomy" id="1271860"/>
    <lineage>
        <taxon>Bacteria</taxon>
        <taxon>Bacillati</taxon>
        <taxon>Actinomycetota</taxon>
        <taxon>Actinomycetes</taxon>
        <taxon>Pseudonocardiales</taxon>
        <taxon>Pseudonocardiaceae</taxon>
        <taxon>Actinokineospora</taxon>
    </lineage>
</organism>
<dbReference type="AlphaFoldDB" id="A0A1G6Z531"/>
<keyword evidence="2" id="KW-1185">Reference proteome</keyword>
<protein>
    <recommendedName>
        <fullName evidence="3">IrrE N-terminal-like domain-containing protein</fullName>
    </recommendedName>
</protein>
<dbReference type="OrthoDB" id="4144896at2"/>
<dbReference type="STRING" id="1271860.SAMN05216174_12529"/>
<dbReference type="Proteomes" id="UP000199501">
    <property type="component" value="Unassembled WGS sequence"/>
</dbReference>
<gene>
    <name evidence="1" type="ORF">SAMN05216174_12529</name>
</gene>
<dbReference type="EMBL" id="FMZZ01000025">
    <property type="protein sequence ID" value="SDD96975.1"/>
    <property type="molecule type" value="Genomic_DNA"/>
</dbReference>
<evidence type="ECO:0008006" key="3">
    <source>
        <dbReference type="Google" id="ProtNLM"/>
    </source>
</evidence>
<evidence type="ECO:0000313" key="2">
    <source>
        <dbReference type="Proteomes" id="UP000199501"/>
    </source>
</evidence>
<reference evidence="2" key="1">
    <citation type="submission" date="2016-10" db="EMBL/GenBank/DDBJ databases">
        <authorList>
            <person name="Varghese N."/>
            <person name="Submissions S."/>
        </authorList>
    </citation>
    <scope>NUCLEOTIDE SEQUENCE [LARGE SCALE GENOMIC DNA]</scope>
    <source>
        <strain evidence="2">IBRC-M 10403</strain>
    </source>
</reference>
<proteinExistence type="predicted"/>